<dbReference type="KEGG" id="amq:AMETH_4640"/>
<comment type="cofactor">
    <cofactor evidence="9">
        <name>Mg(2+)</name>
        <dbReference type="ChEBI" id="CHEBI:18420"/>
    </cofactor>
    <text evidence="9">Requires a divalent cation, most likely magnesium in vivo, as an electrophilic catalyst to aid phosphoryl group transfer. It is the chelate of the metal and the nucleotide that is the actual substrate.</text>
</comment>
<evidence type="ECO:0000259" key="10">
    <source>
        <dbReference type="Pfam" id="PF00294"/>
    </source>
</evidence>
<dbReference type="PATRIC" id="fig|1068978.7.peg.4985"/>
<sequence length="329" mass="32127">MSLSDGAQSAGSAMSGRLLVVGALNVDMVVAADRLPGPGETVVGTSLQRHGGGKGGNSAVAAARSGADVRYVGAVGPDEFGVAALTELRAEGVDVDDVVIKEGSTTGAALIVVDPSGENQIAVAAGANAAVSARDVRAAIDRASGWPGCVLVSTEISVTAIATAVEAATAQGWLCVLNPAPVVPGIQELLEFAPIITPNQGELRDLYRLLGEPGDPPVETMAAAVASRTGAPVVVTLGADGVLLCGADGLSTRIPAGSARRVVDTTGAGDTFNGVFAASLAAGTDVAGAARRGVAAAGLSVESAGARTGMPSAAAIDAVLVTVESNAGT</sequence>
<proteinExistence type="inferred from homology"/>
<comment type="pathway">
    <text evidence="9">Carbohydrate metabolism; D-ribose degradation; D-ribose 5-phosphate from beta-D-ribopyranose: step 2/2.</text>
</comment>
<dbReference type="GO" id="GO:0046872">
    <property type="term" value="F:metal ion binding"/>
    <property type="evidence" value="ECO:0007669"/>
    <property type="project" value="UniProtKB-KW"/>
</dbReference>
<dbReference type="GO" id="GO:0005524">
    <property type="term" value="F:ATP binding"/>
    <property type="evidence" value="ECO:0007669"/>
    <property type="project" value="UniProtKB-UniRule"/>
</dbReference>
<evidence type="ECO:0000256" key="2">
    <source>
        <dbReference type="ARBA" id="ARBA00022723"/>
    </source>
</evidence>
<keyword evidence="7 9" id="KW-0630">Potassium</keyword>
<dbReference type="CDD" id="cd01174">
    <property type="entry name" value="ribokinase"/>
    <property type="match status" value="1"/>
</dbReference>
<evidence type="ECO:0000256" key="3">
    <source>
        <dbReference type="ARBA" id="ARBA00022741"/>
    </source>
</evidence>
<feature type="binding site" evidence="9">
    <location>
        <position position="264"/>
    </location>
    <ligand>
        <name>K(+)</name>
        <dbReference type="ChEBI" id="CHEBI:29103"/>
    </ligand>
</feature>
<feature type="domain" description="Carbohydrate kinase PfkB" evidence="10">
    <location>
        <begin position="17"/>
        <end position="312"/>
    </location>
</feature>
<keyword evidence="5 9" id="KW-0067">ATP-binding</keyword>
<feature type="active site" description="Proton acceptor" evidence="9">
    <location>
        <position position="270"/>
    </location>
</feature>
<evidence type="ECO:0000256" key="6">
    <source>
        <dbReference type="ARBA" id="ARBA00022842"/>
    </source>
</evidence>
<accession>A0A076N448</accession>
<feature type="binding site" evidence="9">
    <location>
        <position position="155"/>
    </location>
    <ligand>
        <name>substrate</name>
    </ligand>
</feature>
<reference evidence="11 12" key="1">
    <citation type="submission" date="2014-07" db="EMBL/GenBank/DDBJ databases">
        <title>Whole Genome Sequence of the Amycolatopsis methanolica 239.</title>
        <authorList>
            <person name="Tang B."/>
        </authorList>
    </citation>
    <scope>NUCLEOTIDE SEQUENCE [LARGE SCALE GENOMIC DNA]</scope>
    <source>
        <strain evidence="11 12">239</strain>
    </source>
</reference>
<dbReference type="InterPro" id="IPR011877">
    <property type="entry name" value="Ribokinase"/>
</dbReference>
<dbReference type="GO" id="GO:0005829">
    <property type="term" value="C:cytosol"/>
    <property type="evidence" value="ECO:0007669"/>
    <property type="project" value="TreeGrafter"/>
</dbReference>
<dbReference type="GO" id="GO:0004747">
    <property type="term" value="F:ribokinase activity"/>
    <property type="evidence" value="ECO:0007669"/>
    <property type="project" value="UniProtKB-UniRule"/>
</dbReference>
<feature type="binding site" evidence="9">
    <location>
        <position position="303"/>
    </location>
    <ligand>
        <name>K(+)</name>
        <dbReference type="ChEBI" id="CHEBI:29103"/>
    </ligand>
</feature>
<feature type="binding site" evidence="9">
    <location>
        <position position="270"/>
    </location>
    <ligand>
        <name>substrate</name>
    </ligand>
</feature>
<evidence type="ECO:0000256" key="4">
    <source>
        <dbReference type="ARBA" id="ARBA00022777"/>
    </source>
</evidence>
<dbReference type="UniPathway" id="UPA00916">
    <property type="reaction ID" value="UER00889"/>
</dbReference>
<keyword evidence="12" id="KW-1185">Reference proteome</keyword>
<evidence type="ECO:0000256" key="5">
    <source>
        <dbReference type="ARBA" id="ARBA00022840"/>
    </source>
</evidence>
<keyword evidence="2 9" id="KW-0479">Metal-binding</keyword>
<evidence type="ECO:0000313" key="12">
    <source>
        <dbReference type="Proteomes" id="UP000062973"/>
    </source>
</evidence>
<feature type="binding site" evidence="9">
    <location>
        <position position="199"/>
    </location>
    <ligand>
        <name>ATP</name>
        <dbReference type="ChEBI" id="CHEBI:30616"/>
    </ligand>
</feature>
<feature type="binding site" evidence="9">
    <location>
        <begin position="236"/>
        <end position="241"/>
    </location>
    <ligand>
        <name>ATP</name>
        <dbReference type="ChEBI" id="CHEBI:30616"/>
    </ligand>
</feature>
<dbReference type="eggNOG" id="COG0524">
    <property type="taxonomic scope" value="Bacteria"/>
</dbReference>
<comment type="subcellular location">
    <subcellularLocation>
        <location evidence="9">Cytoplasm</location>
    </subcellularLocation>
</comment>
<keyword evidence="4 9" id="KW-0418">Kinase</keyword>
<dbReference type="PRINTS" id="PR00990">
    <property type="entry name" value="RIBOKINASE"/>
</dbReference>
<comment type="similarity">
    <text evidence="9">Belongs to the carbohydrate kinase PfkB family. Ribokinase subfamily.</text>
</comment>
<keyword evidence="8 9" id="KW-0119">Carbohydrate metabolism</keyword>
<dbReference type="RefSeq" id="WP_017983560.1">
    <property type="nucleotide sequence ID" value="NZ_AQUL01000001.1"/>
</dbReference>
<comment type="function">
    <text evidence="9">Catalyzes the phosphorylation of ribose at O-5 in a reaction requiring ATP and magnesium. The resulting D-ribose-5-phosphate can then be used either for sythesis of nucleotides, histidine, and tryptophan, or as a component of the pentose phosphate pathway.</text>
</comment>
<comment type="subunit">
    <text evidence="9">Homodimer.</text>
</comment>
<feature type="binding site" evidence="9">
    <location>
        <position position="300"/>
    </location>
    <ligand>
        <name>K(+)</name>
        <dbReference type="ChEBI" id="CHEBI:29103"/>
    </ligand>
</feature>
<keyword evidence="3 9" id="KW-0547">Nucleotide-binding</keyword>
<comment type="caution">
    <text evidence="9">Lacks conserved residue(s) required for the propagation of feature annotation.</text>
</comment>
<evidence type="ECO:0000256" key="8">
    <source>
        <dbReference type="ARBA" id="ARBA00023277"/>
    </source>
</evidence>
<dbReference type="AlphaFoldDB" id="A0A076N448"/>
<evidence type="ECO:0000256" key="7">
    <source>
        <dbReference type="ARBA" id="ARBA00022958"/>
    </source>
</evidence>
<feature type="binding site" evidence="9">
    <location>
        <begin position="25"/>
        <end position="27"/>
    </location>
    <ligand>
        <name>substrate</name>
    </ligand>
</feature>
<dbReference type="GO" id="GO:0019303">
    <property type="term" value="P:D-ribose catabolic process"/>
    <property type="evidence" value="ECO:0007669"/>
    <property type="project" value="UniProtKB-UniRule"/>
</dbReference>
<keyword evidence="6 9" id="KW-0460">Magnesium</keyword>
<feature type="binding site" evidence="9">
    <location>
        <begin position="53"/>
        <end position="57"/>
    </location>
    <ligand>
        <name>substrate</name>
    </ligand>
</feature>
<keyword evidence="1 9" id="KW-0808">Transferase</keyword>
<feature type="binding site" evidence="9">
    <location>
        <position position="305"/>
    </location>
    <ligand>
        <name>K(+)</name>
        <dbReference type="ChEBI" id="CHEBI:29103"/>
    </ligand>
</feature>
<organism evidence="11 12">
    <name type="scientific">Amycolatopsis methanolica 239</name>
    <dbReference type="NCBI Taxonomy" id="1068978"/>
    <lineage>
        <taxon>Bacteria</taxon>
        <taxon>Bacillati</taxon>
        <taxon>Actinomycetota</taxon>
        <taxon>Actinomycetes</taxon>
        <taxon>Pseudonocardiales</taxon>
        <taxon>Pseudonocardiaceae</taxon>
        <taxon>Amycolatopsis</taxon>
        <taxon>Amycolatopsis methanolica group</taxon>
    </lineage>
</organism>
<dbReference type="PANTHER" id="PTHR10584:SF166">
    <property type="entry name" value="RIBOKINASE"/>
    <property type="match status" value="1"/>
</dbReference>
<keyword evidence="9" id="KW-0963">Cytoplasm</keyword>
<dbReference type="EC" id="2.7.1.15" evidence="9"/>
<evidence type="ECO:0000256" key="9">
    <source>
        <dbReference type="HAMAP-Rule" id="MF_01987"/>
    </source>
</evidence>
<dbReference type="HAMAP" id="MF_01987">
    <property type="entry name" value="Ribokinase"/>
    <property type="match status" value="1"/>
</dbReference>
<comment type="catalytic activity">
    <reaction evidence="9">
        <text>D-ribose + ATP = D-ribose 5-phosphate + ADP + H(+)</text>
        <dbReference type="Rhea" id="RHEA:13697"/>
        <dbReference type="ChEBI" id="CHEBI:15378"/>
        <dbReference type="ChEBI" id="CHEBI:30616"/>
        <dbReference type="ChEBI" id="CHEBI:47013"/>
        <dbReference type="ChEBI" id="CHEBI:78346"/>
        <dbReference type="ChEBI" id="CHEBI:456216"/>
        <dbReference type="EC" id="2.7.1.15"/>
    </reaction>
</comment>
<feature type="binding site" evidence="9">
    <location>
        <begin position="269"/>
        <end position="270"/>
    </location>
    <ligand>
        <name>ATP</name>
        <dbReference type="ChEBI" id="CHEBI:30616"/>
    </ligand>
</feature>
<dbReference type="Gene3D" id="3.40.1190.20">
    <property type="match status" value="1"/>
</dbReference>
<dbReference type="EMBL" id="CP009110">
    <property type="protein sequence ID" value="AIJ24732.1"/>
    <property type="molecule type" value="Genomic_DNA"/>
</dbReference>
<comment type="activity regulation">
    <text evidence="9">Activated by a monovalent cation that binds near, but not in, the active site. The most likely occupant of the site in vivo is potassium. Ion binding induces a conformational change that may alter substrate affinity.</text>
</comment>
<name>A0A076N448_AMYME</name>
<dbReference type="InterPro" id="IPR029056">
    <property type="entry name" value="Ribokinase-like"/>
</dbReference>
<dbReference type="Proteomes" id="UP000062973">
    <property type="component" value="Chromosome"/>
</dbReference>
<evidence type="ECO:0000256" key="1">
    <source>
        <dbReference type="ARBA" id="ARBA00022679"/>
    </source>
</evidence>
<protein>
    <recommendedName>
        <fullName evidence="9">Ribokinase</fullName>
        <shortName evidence="9">RK</shortName>
        <ecNumber evidence="9">2.7.1.15</ecNumber>
    </recommendedName>
</protein>
<dbReference type="InterPro" id="IPR002139">
    <property type="entry name" value="Ribo/fructo_kinase"/>
</dbReference>
<dbReference type="HOGENOM" id="CLU_027634_2_1_11"/>
<dbReference type="Pfam" id="PF00294">
    <property type="entry name" value="PfkB"/>
    <property type="match status" value="1"/>
</dbReference>
<dbReference type="PANTHER" id="PTHR10584">
    <property type="entry name" value="SUGAR KINASE"/>
    <property type="match status" value="1"/>
</dbReference>
<feature type="binding site" evidence="9">
    <location>
        <position position="266"/>
    </location>
    <ligand>
        <name>K(+)</name>
        <dbReference type="ChEBI" id="CHEBI:29103"/>
    </ligand>
</feature>
<dbReference type="STRING" id="1068978.AMETH_4640"/>
<dbReference type="SUPFAM" id="SSF53613">
    <property type="entry name" value="Ribokinase-like"/>
    <property type="match status" value="1"/>
</dbReference>
<gene>
    <name evidence="9 11" type="primary">rbsK</name>
    <name evidence="11" type="ORF">AMETH_4640</name>
</gene>
<dbReference type="InterPro" id="IPR011611">
    <property type="entry name" value="PfkB_dom"/>
</dbReference>
<evidence type="ECO:0000313" key="11">
    <source>
        <dbReference type="EMBL" id="AIJ24732.1"/>
    </source>
</evidence>